<sequence length="258" mass="29063">MKLHHRTVANFKGYNPPLDSNIDPTNNDKGDFHEGFEMGWEEIEAKMHDEKRANDGVMAGANVWPSDDCPGFREACLAYYHAAVNVGKALFPLFALALELPETYFDDKTQNSAAIMRVLHYPLQSGHPEVNEDTPGIGAHSECLCFTILWQQPEIQALQIMNSEKQWVDAPAIKDTLVINIGDQLALWTNDVFKSTVHRAVNKSSKERYSIPLFFGTDYHVKIEPIPSCVSAERPAKYDSIIAGEYVHERLKDAYHTA</sequence>
<dbReference type="Gene3D" id="2.60.120.330">
    <property type="entry name" value="B-lactam Antibiotic, Isopenicillin N Synthase, Chain"/>
    <property type="match status" value="1"/>
</dbReference>
<dbReference type="InterPro" id="IPR050231">
    <property type="entry name" value="Iron_ascorbate_oxido_reductase"/>
</dbReference>
<comment type="caution">
    <text evidence="3">The sequence shown here is derived from an EMBL/GenBank/DDBJ whole genome shotgun (WGS) entry which is preliminary data.</text>
</comment>
<dbReference type="PROSITE" id="PS51471">
    <property type="entry name" value="FE2OG_OXY"/>
    <property type="match status" value="1"/>
</dbReference>
<dbReference type="PANTHER" id="PTHR47990">
    <property type="entry name" value="2-OXOGLUTARATE (2OG) AND FE(II)-DEPENDENT OXYGENASE SUPERFAMILY PROTEIN-RELATED"/>
    <property type="match status" value="1"/>
</dbReference>
<dbReference type="Pfam" id="PF03171">
    <property type="entry name" value="2OG-FeII_Oxy"/>
    <property type="match status" value="1"/>
</dbReference>
<evidence type="ECO:0000313" key="3">
    <source>
        <dbReference type="EMBL" id="KAG6379453.1"/>
    </source>
</evidence>
<protein>
    <recommendedName>
        <fullName evidence="2">Fe2OG dioxygenase domain-containing protein</fullName>
    </recommendedName>
</protein>
<dbReference type="InterPro" id="IPR027443">
    <property type="entry name" value="IPNS-like_sf"/>
</dbReference>
<dbReference type="Proteomes" id="UP000683000">
    <property type="component" value="Unassembled WGS sequence"/>
</dbReference>
<dbReference type="GO" id="GO:0016491">
    <property type="term" value="F:oxidoreductase activity"/>
    <property type="evidence" value="ECO:0007669"/>
    <property type="project" value="UniProtKB-KW"/>
</dbReference>
<comment type="similarity">
    <text evidence="1">Belongs to the iron/ascorbate-dependent oxidoreductase family.</text>
</comment>
<evidence type="ECO:0000256" key="1">
    <source>
        <dbReference type="RuleBase" id="RU003682"/>
    </source>
</evidence>
<keyword evidence="1" id="KW-0560">Oxidoreductase</keyword>
<feature type="domain" description="Fe2OG dioxygenase" evidence="2">
    <location>
        <begin position="112"/>
        <end position="217"/>
    </location>
</feature>
<dbReference type="SUPFAM" id="SSF51197">
    <property type="entry name" value="Clavaminate synthase-like"/>
    <property type="match status" value="1"/>
</dbReference>
<proteinExistence type="inferred from homology"/>
<organism evidence="3 4">
    <name type="scientific">Boletus reticuloceps</name>
    <dbReference type="NCBI Taxonomy" id="495285"/>
    <lineage>
        <taxon>Eukaryota</taxon>
        <taxon>Fungi</taxon>
        <taxon>Dikarya</taxon>
        <taxon>Basidiomycota</taxon>
        <taxon>Agaricomycotina</taxon>
        <taxon>Agaricomycetes</taxon>
        <taxon>Agaricomycetidae</taxon>
        <taxon>Boletales</taxon>
        <taxon>Boletineae</taxon>
        <taxon>Boletaceae</taxon>
        <taxon>Boletoideae</taxon>
        <taxon>Boletus</taxon>
    </lineage>
</organism>
<accession>A0A8I2YYS8</accession>
<dbReference type="InterPro" id="IPR005123">
    <property type="entry name" value="Oxoglu/Fe-dep_dioxygenase_dom"/>
</dbReference>
<evidence type="ECO:0000259" key="2">
    <source>
        <dbReference type="PROSITE" id="PS51471"/>
    </source>
</evidence>
<name>A0A8I2YYS8_9AGAM</name>
<dbReference type="OrthoDB" id="288590at2759"/>
<reference evidence="3" key="1">
    <citation type="submission" date="2021-03" db="EMBL/GenBank/DDBJ databases">
        <title>Evolutionary innovations through gain and loss of genes in the ectomycorrhizal Boletales.</title>
        <authorList>
            <person name="Wu G."/>
            <person name="Miyauchi S."/>
            <person name="Morin E."/>
            <person name="Yang Z.-L."/>
            <person name="Xu J."/>
            <person name="Martin F.M."/>
        </authorList>
    </citation>
    <scope>NUCLEOTIDE SEQUENCE</scope>
    <source>
        <strain evidence="3">BR01</strain>
    </source>
</reference>
<gene>
    <name evidence="3" type="ORF">JVT61DRAFT_11933</name>
</gene>
<keyword evidence="1" id="KW-0479">Metal-binding</keyword>
<dbReference type="EMBL" id="JAGFBS010000005">
    <property type="protein sequence ID" value="KAG6379453.1"/>
    <property type="molecule type" value="Genomic_DNA"/>
</dbReference>
<dbReference type="GO" id="GO:0046872">
    <property type="term" value="F:metal ion binding"/>
    <property type="evidence" value="ECO:0007669"/>
    <property type="project" value="UniProtKB-KW"/>
</dbReference>
<keyword evidence="1" id="KW-0408">Iron</keyword>
<evidence type="ECO:0000313" key="4">
    <source>
        <dbReference type="Proteomes" id="UP000683000"/>
    </source>
</evidence>
<dbReference type="InterPro" id="IPR044861">
    <property type="entry name" value="IPNS-like_FE2OG_OXY"/>
</dbReference>
<dbReference type="AlphaFoldDB" id="A0A8I2YYS8"/>
<keyword evidence="4" id="KW-1185">Reference proteome</keyword>